<keyword evidence="1" id="KW-0472">Membrane</keyword>
<dbReference type="PANTHER" id="PTHR37017:SF11">
    <property type="entry name" value="ESTERASE_LIPASE_THIOESTERASE DOMAIN-CONTAINING PROTEIN"/>
    <property type="match status" value="1"/>
</dbReference>
<dbReference type="OrthoDB" id="408373at2759"/>
<dbReference type="Gene3D" id="3.40.50.1820">
    <property type="entry name" value="alpha/beta hydrolase"/>
    <property type="match status" value="1"/>
</dbReference>
<proteinExistence type="predicted"/>
<accession>A0A6G1JUF8</accession>
<feature type="domain" description="AB hydrolase-1" evidence="2">
    <location>
        <begin position="41"/>
        <end position="299"/>
    </location>
</feature>
<dbReference type="InterPro" id="IPR000073">
    <property type="entry name" value="AB_hydrolase_1"/>
</dbReference>
<reference evidence="3" key="1">
    <citation type="journal article" date="2020" name="Stud. Mycol.">
        <title>101 Dothideomycetes genomes: a test case for predicting lifestyles and emergence of pathogens.</title>
        <authorList>
            <person name="Haridas S."/>
            <person name="Albert R."/>
            <person name="Binder M."/>
            <person name="Bloem J."/>
            <person name="Labutti K."/>
            <person name="Salamov A."/>
            <person name="Andreopoulos B."/>
            <person name="Baker S."/>
            <person name="Barry K."/>
            <person name="Bills G."/>
            <person name="Bluhm B."/>
            <person name="Cannon C."/>
            <person name="Castanera R."/>
            <person name="Culley D."/>
            <person name="Daum C."/>
            <person name="Ezra D."/>
            <person name="Gonzalez J."/>
            <person name="Henrissat B."/>
            <person name="Kuo A."/>
            <person name="Liang C."/>
            <person name="Lipzen A."/>
            <person name="Lutzoni F."/>
            <person name="Magnuson J."/>
            <person name="Mondo S."/>
            <person name="Nolan M."/>
            <person name="Ohm R."/>
            <person name="Pangilinan J."/>
            <person name="Park H.-J."/>
            <person name="Ramirez L."/>
            <person name="Alfaro M."/>
            <person name="Sun H."/>
            <person name="Tritt A."/>
            <person name="Yoshinaga Y."/>
            <person name="Zwiers L.-H."/>
            <person name="Turgeon B."/>
            <person name="Goodwin S."/>
            <person name="Spatafora J."/>
            <person name="Crous P."/>
            <person name="Grigoriev I."/>
        </authorList>
    </citation>
    <scope>NUCLEOTIDE SEQUENCE</scope>
    <source>
        <strain evidence="3">CBS 279.74</strain>
    </source>
</reference>
<keyword evidence="1" id="KW-1133">Transmembrane helix</keyword>
<evidence type="ECO:0000313" key="3">
    <source>
        <dbReference type="EMBL" id="KAF2704246.1"/>
    </source>
</evidence>
<evidence type="ECO:0000313" key="4">
    <source>
        <dbReference type="Proteomes" id="UP000799428"/>
    </source>
</evidence>
<sequence length="311" mass="34406">MNLLFVLVMLLPSDIFLLIPIAGFAFFGLTGAIQQNGNPAIILVPGAFHQASIYDKVISILHEDGYSDTTAVNLPSVGSVVGREPDIEAVRSLLLQKLTQGIDVLLVGNSYGATVIGEAVKDLKEYQAPEQYSVLSNNLDRFSGHGYRSNNRGQILGLVFFAGYIPKITDVTQPETKLDIHLVSPSFFRFSDDGKVFWDNDLEQYPPAVTFYNDLSSSEQKEWSQKLNFSSFDALNAYPTYIPYTGDFKCTYVIGEKDFSVPPSLAESLIGQEGAIFTVQRLADADHVPMLSRPDEVVEEIQRAIGYTKKE</sequence>
<evidence type="ECO:0000256" key="1">
    <source>
        <dbReference type="SAM" id="Phobius"/>
    </source>
</evidence>
<dbReference type="InterPro" id="IPR029058">
    <property type="entry name" value="AB_hydrolase_fold"/>
</dbReference>
<keyword evidence="4" id="KW-1185">Reference proteome</keyword>
<protein>
    <recommendedName>
        <fullName evidence="2">AB hydrolase-1 domain-containing protein</fullName>
    </recommendedName>
</protein>
<dbReference type="PANTHER" id="PTHR37017">
    <property type="entry name" value="AB HYDROLASE-1 DOMAIN-CONTAINING PROTEIN-RELATED"/>
    <property type="match status" value="1"/>
</dbReference>
<dbReference type="InterPro" id="IPR052897">
    <property type="entry name" value="Sec-Metab_Biosynth_Hydrolase"/>
</dbReference>
<organism evidence="3 4">
    <name type="scientific">Pleomassaria siparia CBS 279.74</name>
    <dbReference type="NCBI Taxonomy" id="1314801"/>
    <lineage>
        <taxon>Eukaryota</taxon>
        <taxon>Fungi</taxon>
        <taxon>Dikarya</taxon>
        <taxon>Ascomycota</taxon>
        <taxon>Pezizomycotina</taxon>
        <taxon>Dothideomycetes</taxon>
        <taxon>Pleosporomycetidae</taxon>
        <taxon>Pleosporales</taxon>
        <taxon>Pleomassariaceae</taxon>
        <taxon>Pleomassaria</taxon>
    </lineage>
</organism>
<feature type="transmembrane region" description="Helical" evidence="1">
    <location>
        <begin position="6"/>
        <end position="29"/>
    </location>
</feature>
<dbReference type="Pfam" id="PF12697">
    <property type="entry name" value="Abhydrolase_6"/>
    <property type="match status" value="1"/>
</dbReference>
<keyword evidence="1" id="KW-0812">Transmembrane</keyword>
<dbReference type="EMBL" id="MU005783">
    <property type="protein sequence ID" value="KAF2704246.1"/>
    <property type="molecule type" value="Genomic_DNA"/>
</dbReference>
<gene>
    <name evidence="3" type="ORF">K504DRAFT_494986</name>
</gene>
<name>A0A6G1JUF8_9PLEO</name>
<dbReference type="AlphaFoldDB" id="A0A6G1JUF8"/>
<dbReference type="SUPFAM" id="SSF53474">
    <property type="entry name" value="alpha/beta-Hydrolases"/>
    <property type="match status" value="1"/>
</dbReference>
<dbReference type="Proteomes" id="UP000799428">
    <property type="component" value="Unassembled WGS sequence"/>
</dbReference>
<evidence type="ECO:0000259" key="2">
    <source>
        <dbReference type="Pfam" id="PF12697"/>
    </source>
</evidence>